<accession>A0A4R3L8M8</accession>
<gene>
    <name evidence="1" type="ORF">EDD58_102101</name>
</gene>
<comment type="caution">
    <text evidence="1">The sequence shown here is derived from an EMBL/GenBank/DDBJ whole genome shotgun (WGS) entry which is preliminary data.</text>
</comment>
<proteinExistence type="predicted"/>
<evidence type="ECO:0000313" key="1">
    <source>
        <dbReference type="EMBL" id="TCS95528.1"/>
    </source>
</evidence>
<sequence>MDLEEKALEEFAKLIMQIRDRSIISSESSFKSDFKKFLSTLSSEQIKTVQKLISVVVDTTLFKAMFYFSEPNDFDLLYQPEDLDEPIDLISLGNSTWGGLHYPCLDDDEEDGWMRFSKKPYYDTLELDE</sequence>
<organism evidence="1 2">
    <name type="scientific">Hazenella coriacea</name>
    <dbReference type="NCBI Taxonomy" id="1179467"/>
    <lineage>
        <taxon>Bacteria</taxon>
        <taxon>Bacillati</taxon>
        <taxon>Bacillota</taxon>
        <taxon>Bacilli</taxon>
        <taxon>Bacillales</taxon>
        <taxon>Thermoactinomycetaceae</taxon>
        <taxon>Hazenella</taxon>
    </lineage>
</organism>
<dbReference type="Proteomes" id="UP000294937">
    <property type="component" value="Unassembled WGS sequence"/>
</dbReference>
<keyword evidence="2" id="KW-1185">Reference proteome</keyword>
<dbReference type="RefSeq" id="WP_131923530.1">
    <property type="nucleotide sequence ID" value="NZ_SMAG01000002.1"/>
</dbReference>
<evidence type="ECO:0000313" key="2">
    <source>
        <dbReference type="Proteomes" id="UP000294937"/>
    </source>
</evidence>
<dbReference type="EMBL" id="SMAG01000002">
    <property type="protein sequence ID" value="TCS95528.1"/>
    <property type="molecule type" value="Genomic_DNA"/>
</dbReference>
<dbReference type="AlphaFoldDB" id="A0A4R3L8M8"/>
<protein>
    <submittedName>
        <fullName evidence="1">Uncharacterized protein</fullName>
    </submittedName>
</protein>
<reference evidence="1 2" key="1">
    <citation type="submission" date="2019-03" db="EMBL/GenBank/DDBJ databases">
        <title>Genomic Encyclopedia of Type Strains, Phase IV (KMG-IV): sequencing the most valuable type-strain genomes for metagenomic binning, comparative biology and taxonomic classification.</title>
        <authorList>
            <person name="Goeker M."/>
        </authorList>
    </citation>
    <scope>NUCLEOTIDE SEQUENCE [LARGE SCALE GENOMIC DNA]</scope>
    <source>
        <strain evidence="1 2">DSM 45707</strain>
    </source>
</reference>
<name>A0A4R3L8M8_9BACL</name>